<dbReference type="Pfam" id="PF01889">
    <property type="entry name" value="DUF63"/>
    <property type="match status" value="1"/>
</dbReference>
<keyword evidence="3" id="KW-1185">Reference proteome</keyword>
<organism evidence="2 3">
    <name type="scientific">Natronorubrum texcoconense</name>
    <dbReference type="NCBI Taxonomy" id="1095776"/>
    <lineage>
        <taxon>Archaea</taxon>
        <taxon>Methanobacteriati</taxon>
        <taxon>Methanobacteriota</taxon>
        <taxon>Stenosarchaea group</taxon>
        <taxon>Halobacteria</taxon>
        <taxon>Halobacteriales</taxon>
        <taxon>Natrialbaceae</taxon>
        <taxon>Natronorubrum</taxon>
    </lineage>
</organism>
<feature type="transmembrane region" description="Helical" evidence="1">
    <location>
        <begin position="39"/>
        <end position="57"/>
    </location>
</feature>
<gene>
    <name evidence="2" type="ORF">SAMN04515672_2289</name>
</gene>
<evidence type="ECO:0000256" key="1">
    <source>
        <dbReference type="SAM" id="Phobius"/>
    </source>
</evidence>
<dbReference type="EMBL" id="FNFE01000002">
    <property type="protein sequence ID" value="SDK05764.1"/>
    <property type="molecule type" value="Genomic_DNA"/>
</dbReference>
<dbReference type="AlphaFoldDB" id="A0A1G8YTK6"/>
<sequence length="273" mass="29228">MVLPEGFVLPPWYLLVPILVVLAGVIALLWALEPPVTDQTVLAFVPWMMFGSALHVLHRLEAYPDQFETLFATPTVYLVTAIIAGGSWIVGIFLYAGGLQSTIERFVGVAGTAFFTVFTMVILNIGWEEGTFELFWPVISVVVAGIVTAVAWIALSLWFTDVAATTSATGALVVFGHALDGVSTAIGYDVLGAAEDVPLSRLILEAGESLPTAEYVGAGWLFILVKVVLALVIVGLFKEYVEERPQQARTILALVAAVGLGPGVHNVLQFIVT</sequence>
<name>A0A1G8YTK6_9EURY</name>
<evidence type="ECO:0000313" key="3">
    <source>
        <dbReference type="Proteomes" id="UP000198882"/>
    </source>
</evidence>
<reference evidence="3" key="1">
    <citation type="submission" date="2016-10" db="EMBL/GenBank/DDBJ databases">
        <authorList>
            <person name="Varghese N."/>
            <person name="Submissions S."/>
        </authorList>
    </citation>
    <scope>NUCLEOTIDE SEQUENCE [LARGE SCALE GENOMIC DNA]</scope>
    <source>
        <strain evidence="3">B4,CECT 8067,JCM 17497</strain>
    </source>
</reference>
<feature type="transmembrane region" description="Helical" evidence="1">
    <location>
        <begin position="134"/>
        <end position="155"/>
    </location>
</feature>
<keyword evidence="1" id="KW-1133">Transmembrane helix</keyword>
<dbReference type="STRING" id="1095776.SAMN04515672_2289"/>
<dbReference type="PANTHER" id="PTHR40700">
    <property type="entry name" value="HYPOTHETICAL MEMBRANE PROTEIN, CONSERVED, DUF63 FAMILY"/>
    <property type="match status" value="1"/>
</dbReference>
<dbReference type="Proteomes" id="UP000198882">
    <property type="component" value="Unassembled WGS sequence"/>
</dbReference>
<dbReference type="RefSeq" id="WP_090305909.1">
    <property type="nucleotide sequence ID" value="NZ_FNFE01000002.1"/>
</dbReference>
<feature type="transmembrane region" description="Helical" evidence="1">
    <location>
        <begin position="250"/>
        <end position="272"/>
    </location>
</feature>
<evidence type="ECO:0000313" key="2">
    <source>
        <dbReference type="EMBL" id="SDK05764.1"/>
    </source>
</evidence>
<accession>A0A1G8YTK6</accession>
<feature type="transmembrane region" description="Helical" evidence="1">
    <location>
        <begin position="77"/>
        <end position="99"/>
    </location>
</feature>
<dbReference type="PANTHER" id="PTHR40700:SF1">
    <property type="entry name" value="DUF63 DOMAIN-CONTAINING PROTEIN"/>
    <property type="match status" value="1"/>
</dbReference>
<feature type="transmembrane region" description="Helical" evidence="1">
    <location>
        <begin position="218"/>
        <end position="238"/>
    </location>
</feature>
<proteinExistence type="predicted"/>
<keyword evidence="1" id="KW-0472">Membrane</keyword>
<feature type="transmembrane region" description="Helical" evidence="1">
    <location>
        <begin position="106"/>
        <end position="127"/>
    </location>
</feature>
<feature type="transmembrane region" description="Helical" evidence="1">
    <location>
        <begin position="12"/>
        <end position="32"/>
    </location>
</feature>
<keyword evidence="1" id="KW-0812">Transmembrane</keyword>
<protein>
    <submittedName>
        <fullName evidence="2">Uncharacterized membrane protein</fullName>
    </submittedName>
</protein>
<dbReference type="OrthoDB" id="308209at2157"/>
<dbReference type="InterPro" id="IPR002749">
    <property type="entry name" value="DUF63"/>
</dbReference>